<comment type="caution">
    <text evidence="3">The sequence shown here is derived from an EMBL/GenBank/DDBJ whole genome shotgun (WGS) entry which is preliminary data.</text>
</comment>
<name>A0A811TYK4_CERCA</name>
<reference evidence="3" key="1">
    <citation type="submission" date="2020-11" db="EMBL/GenBank/DDBJ databases">
        <authorList>
            <person name="Whitehead M."/>
        </authorList>
    </citation>
    <scope>NUCLEOTIDE SEQUENCE</scope>
    <source>
        <strain evidence="3">EGII</strain>
    </source>
</reference>
<sequence>MLVDIVGTLNGTNSRQTMTQFTPNFTFVSSQCFVFSETNHCMATLKANKGATATTTVNTQRTRQSSGEDLEFRFVVIANIAVAVIAPAPADSCLLPYRPPKDAPLPDEPFPHSRTPALTPSDQHASKKAALELKINTLSLELTERNGRSLVQIHSESEIDISDHNRRTNKTTCRHTECGCEEVAFGNDGVGSGGEAAVRRMRWNMRRRRHAATFEQLATTCPSSGPGRSGSIGGVESHLSCYILPQASYSSDTDLPCAVCRMLLLLVLQLLLLLLLLLVHHP</sequence>
<proteinExistence type="predicted"/>
<keyword evidence="2" id="KW-0812">Transmembrane</keyword>
<dbReference type="EMBL" id="CAJHJT010000001">
    <property type="protein sequence ID" value="CAD6991934.1"/>
    <property type="molecule type" value="Genomic_DNA"/>
</dbReference>
<dbReference type="Proteomes" id="UP000606786">
    <property type="component" value="Unassembled WGS sequence"/>
</dbReference>
<gene>
    <name evidence="3" type="ORF">CCAP1982_LOCUS824</name>
</gene>
<protein>
    <submittedName>
        <fullName evidence="3">(Mediterranean fruit fly) hypothetical protein</fullName>
    </submittedName>
</protein>
<dbReference type="AlphaFoldDB" id="A0A811TYK4"/>
<evidence type="ECO:0000313" key="4">
    <source>
        <dbReference type="Proteomes" id="UP000606786"/>
    </source>
</evidence>
<evidence type="ECO:0000313" key="3">
    <source>
        <dbReference type="EMBL" id="CAD6991934.1"/>
    </source>
</evidence>
<keyword evidence="2" id="KW-1133">Transmembrane helix</keyword>
<keyword evidence="2" id="KW-0472">Membrane</keyword>
<evidence type="ECO:0000256" key="2">
    <source>
        <dbReference type="SAM" id="Phobius"/>
    </source>
</evidence>
<feature type="transmembrane region" description="Helical" evidence="2">
    <location>
        <begin position="262"/>
        <end position="279"/>
    </location>
</feature>
<accession>A0A811TYK4</accession>
<keyword evidence="4" id="KW-1185">Reference proteome</keyword>
<evidence type="ECO:0000256" key="1">
    <source>
        <dbReference type="SAM" id="MobiDB-lite"/>
    </source>
</evidence>
<feature type="region of interest" description="Disordered" evidence="1">
    <location>
        <begin position="104"/>
        <end position="123"/>
    </location>
</feature>
<organism evidence="3 4">
    <name type="scientific">Ceratitis capitata</name>
    <name type="common">Mediterranean fruit fly</name>
    <name type="synonym">Tephritis capitata</name>
    <dbReference type="NCBI Taxonomy" id="7213"/>
    <lineage>
        <taxon>Eukaryota</taxon>
        <taxon>Metazoa</taxon>
        <taxon>Ecdysozoa</taxon>
        <taxon>Arthropoda</taxon>
        <taxon>Hexapoda</taxon>
        <taxon>Insecta</taxon>
        <taxon>Pterygota</taxon>
        <taxon>Neoptera</taxon>
        <taxon>Endopterygota</taxon>
        <taxon>Diptera</taxon>
        <taxon>Brachycera</taxon>
        <taxon>Muscomorpha</taxon>
        <taxon>Tephritoidea</taxon>
        <taxon>Tephritidae</taxon>
        <taxon>Ceratitis</taxon>
        <taxon>Ceratitis</taxon>
    </lineage>
</organism>